<evidence type="ECO:0000313" key="2">
    <source>
        <dbReference type="EMBL" id="AEF96507.1"/>
    </source>
</evidence>
<proteinExistence type="predicted"/>
<name>F6BDE6_METIK</name>
<dbReference type="OrthoDB" id="66007at2157"/>
<dbReference type="HOGENOM" id="CLU_525443_0_0_2"/>
<evidence type="ECO:0000313" key="3">
    <source>
        <dbReference type="Proteomes" id="UP000009227"/>
    </source>
</evidence>
<dbReference type="InterPro" id="IPR018765">
    <property type="entry name" value="DUF2341"/>
</dbReference>
<gene>
    <name evidence="2" type="ordered locus">Metig_0964</name>
</gene>
<accession>F6BDE6</accession>
<dbReference type="KEGG" id="mig:Metig_0964"/>
<evidence type="ECO:0000259" key="1">
    <source>
        <dbReference type="Pfam" id="PF10102"/>
    </source>
</evidence>
<protein>
    <recommendedName>
        <fullName evidence="1">DUF2341 domain-containing protein</fullName>
    </recommendedName>
</protein>
<reference evidence="2 3" key="1">
    <citation type="submission" date="2011-05" db="EMBL/GenBank/DDBJ databases">
        <title>Complete sequence of Methanotorris igneus Kol 5.</title>
        <authorList>
            <consortium name="US DOE Joint Genome Institute"/>
            <person name="Lucas S."/>
            <person name="Han J."/>
            <person name="Lapidus A."/>
            <person name="Cheng J.-F."/>
            <person name="Goodwin L."/>
            <person name="Pitluck S."/>
            <person name="Peters L."/>
            <person name="Mikhailova N."/>
            <person name="Chertkov O."/>
            <person name="Han C."/>
            <person name="Tapia R."/>
            <person name="Land M."/>
            <person name="Hauser L."/>
            <person name="Kyrpides N."/>
            <person name="Ivanova N."/>
            <person name="Pagani I."/>
            <person name="Sieprawska-Lupa M."/>
            <person name="Whitman W."/>
            <person name="Woyke T."/>
        </authorList>
    </citation>
    <scope>NUCLEOTIDE SEQUENCE [LARGE SCALE GENOMIC DNA]</scope>
    <source>
        <strain evidence="3">DSM 5666 / JCM 11834 / Kol 5</strain>
    </source>
</reference>
<sequence>MYLSQTMITLTLLLLLTGTLVYQTIDIHREMVLNEMKASSVDLKSSTVEHVVNVALPKIFNKALNDAELEVIERYNNGAQNPFFNNVSDALNFIKERTENLTNAYLENISEEYSKMGYNFEYTPIKITNITMVDGFTFKINYTFSYNLSKDGVFKTKDVNSYQYCTVKTILDAYHYVLLSGWSLKDWDYRKMIIIHENSGKNLTDYQVLIKLNSSNFNFSKAKSDGSDIRFTYLNTTTNTEKNISYWIEYWNSTSENASIWIKVPYIPANGDAIIYIYYGNSEATNESNGDVVFDYFDNGSKVSTWNVNSSAGENQSDGNPAPSYYAYANSYMYKNVNLTTNKIITFNVKTNGSGDFYFLCNNTGGGQKYTIGLGGNYISGFANTTSWTVGDTPSNGFNAMSDTWYKFGIVINETKATLYYEQTTDSSPELPANTNGMYTISNNGGYIGLAGHNETTWWDNIIIRKYTNPEPTVNISNQTLIYISPSNFVEDSNSPSIIDMLAGKNENTWGYGIKLVE</sequence>
<dbReference type="EMBL" id="CP002737">
    <property type="protein sequence ID" value="AEF96507.1"/>
    <property type="molecule type" value="Genomic_DNA"/>
</dbReference>
<dbReference type="AlphaFoldDB" id="F6BDE6"/>
<dbReference type="RefSeq" id="WP_013799109.1">
    <property type="nucleotide sequence ID" value="NC_015562.1"/>
</dbReference>
<organism evidence="3">
    <name type="scientific">Methanotorris igneus (strain DSM 5666 / JCM 11834 / Kol 5)</name>
    <dbReference type="NCBI Taxonomy" id="880724"/>
    <lineage>
        <taxon>Archaea</taxon>
        <taxon>Methanobacteriati</taxon>
        <taxon>Methanobacteriota</taxon>
        <taxon>Methanomada group</taxon>
        <taxon>Methanococci</taxon>
        <taxon>Methanococcales</taxon>
        <taxon>Methanocaldococcaceae</taxon>
        <taxon>Methanotorris</taxon>
    </lineage>
</organism>
<feature type="domain" description="DUF2341" evidence="1">
    <location>
        <begin position="225"/>
        <end position="308"/>
    </location>
</feature>
<dbReference type="STRING" id="880724.Metig_0964"/>
<keyword evidence="3" id="KW-1185">Reference proteome</keyword>
<dbReference type="GeneID" id="10643810"/>
<dbReference type="Proteomes" id="UP000009227">
    <property type="component" value="Chromosome"/>
</dbReference>
<dbReference type="Pfam" id="PF10102">
    <property type="entry name" value="DUF2341"/>
    <property type="match status" value="1"/>
</dbReference>